<name>A0ABQ9U636_SAGOE</name>
<accession>A0ABQ9U636</accession>
<organism evidence="1 2">
    <name type="scientific">Saguinus oedipus</name>
    <name type="common">Cotton-top tamarin</name>
    <name type="synonym">Oedipomidas oedipus</name>
    <dbReference type="NCBI Taxonomy" id="9490"/>
    <lineage>
        <taxon>Eukaryota</taxon>
        <taxon>Metazoa</taxon>
        <taxon>Chordata</taxon>
        <taxon>Craniata</taxon>
        <taxon>Vertebrata</taxon>
        <taxon>Euteleostomi</taxon>
        <taxon>Mammalia</taxon>
        <taxon>Eutheria</taxon>
        <taxon>Euarchontoglires</taxon>
        <taxon>Primates</taxon>
        <taxon>Haplorrhini</taxon>
        <taxon>Platyrrhini</taxon>
        <taxon>Cebidae</taxon>
        <taxon>Callitrichinae</taxon>
        <taxon>Saguinus</taxon>
    </lineage>
</organism>
<dbReference type="EMBL" id="JASSZA010000015">
    <property type="protein sequence ID" value="KAK2092517.1"/>
    <property type="molecule type" value="Genomic_DNA"/>
</dbReference>
<comment type="caution">
    <text evidence="1">The sequence shown here is derived from an EMBL/GenBank/DDBJ whole genome shotgun (WGS) entry which is preliminary data.</text>
</comment>
<protein>
    <submittedName>
        <fullName evidence="1">Uncharacterized protein</fullName>
    </submittedName>
</protein>
<proteinExistence type="predicted"/>
<gene>
    <name evidence="1" type="ORF">P7K49_029045</name>
</gene>
<evidence type="ECO:0000313" key="1">
    <source>
        <dbReference type="EMBL" id="KAK2092517.1"/>
    </source>
</evidence>
<evidence type="ECO:0000313" key="2">
    <source>
        <dbReference type="Proteomes" id="UP001266305"/>
    </source>
</evidence>
<sequence length="162" mass="17679">MTHHGQLFLKRQLCQDSLSIAALFGTKALFDKSLSAPIFFNGDDQRQSYHVQILPPLHALLLGNIHFSPQITATMNKGQEKEEMMMIALAVAVVQDLELLRVFLSKRQNSCHTLCATCTLLGRAMGLLGGSKVLVAEPMKKYGGLMAEKLNVAENAGVKSAP</sequence>
<keyword evidence="2" id="KW-1185">Reference proteome</keyword>
<reference evidence="1 2" key="1">
    <citation type="submission" date="2023-05" db="EMBL/GenBank/DDBJ databases">
        <title>B98-5 Cell Line De Novo Hybrid Assembly: An Optical Mapping Approach.</title>
        <authorList>
            <person name="Kananen K."/>
            <person name="Auerbach J.A."/>
            <person name="Kautto E."/>
            <person name="Blachly J.S."/>
        </authorList>
    </citation>
    <scope>NUCLEOTIDE SEQUENCE [LARGE SCALE GENOMIC DNA]</scope>
    <source>
        <strain evidence="1">B95-8</strain>
        <tissue evidence="1">Cell line</tissue>
    </source>
</reference>
<dbReference type="Proteomes" id="UP001266305">
    <property type="component" value="Unassembled WGS sequence"/>
</dbReference>